<dbReference type="Gene3D" id="3.40.50.1820">
    <property type="entry name" value="alpha/beta hydrolase"/>
    <property type="match status" value="1"/>
</dbReference>
<dbReference type="Proteomes" id="UP000664096">
    <property type="component" value="Unassembled WGS sequence"/>
</dbReference>
<accession>A0A939EJ52</accession>
<organism evidence="2 3">
    <name type="scientific">Roseibium aggregatum</name>
    <dbReference type="NCBI Taxonomy" id="187304"/>
    <lineage>
        <taxon>Bacteria</taxon>
        <taxon>Pseudomonadati</taxon>
        <taxon>Pseudomonadota</taxon>
        <taxon>Alphaproteobacteria</taxon>
        <taxon>Hyphomicrobiales</taxon>
        <taxon>Stappiaceae</taxon>
        <taxon>Roseibium</taxon>
    </lineage>
</organism>
<gene>
    <name evidence="2" type="ORF">JF539_26665</name>
</gene>
<dbReference type="InterPro" id="IPR029058">
    <property type="entry name" value="AB_hydrolase_fold"/>
</dbReference>
<proteinExistence type="predicted"/>
<dbReference type="RefSeq" id="WP_207144273.1">
    <property type="nucleotide sequence ID" value="NZ_JAEKJZ010000009.1"/>
</dbReference>
<keyword evidence="2" id="KW-0378">Hydrolase</keyword>
<dbReference type="InterPro" id="IPR017208">
    <property type="entry name" value="UCP037442_abhydr"/>
</dbReference>
<reference evidence="2" key="1">
    <citation type="submission" date="2020-12" db="EMBL/GenBank/DDBJ databases">
        <title>Oil enriched cultivation method for isolating marine PHA-producing bacteria.</title>
        <authorList>
            <person name="Zheng W."/>
            <person name="Yu S."/>
            <person name="Huang Y."/>
        </authorList>
    </citation>
    <scope>NUCLEOTIDE SEQUENCE</scope>
    <source>
        <strain evidence="2">SY-2-12</strain>
    </source>
</reference>
<dbReference type="EMBL" id="JAEKJZ010000009">
    <property type="protein sequence ID" value="MBN9673969.1"/>
    <property type="molecule type" value="Genomic_DNA"/>
</dbReference>
<feature type="domain" description="AB hydrolase-1" evidence="1">
    <location>
        <begin position="36"/>
        <end position="120"/>
    </location>
</feature>
<dbReference type="GO" id="GO:0016787">
    <property type="term" value="F:hydrolase activity"/>
    <property type="evidence" value="ECO:0007669"/>
    <property type="project" value="UniProtKB-KW"/>
</dbReference>
<sequence length="286" mass="32180">MLKDIGGSVRAVEFQARGARLQGYYYEPSGTVRANLVLHGATGVHQRYYRNFATWAADNGFGVLTYDYRDFGESAHRPLRDSPTTFTDWAVLDQAAAERTLSELAPIGPLWTIGHSLGGLGFAFRPFDARYQRIITVGAGFGHFTDHPWSYRPKVLAFWFLVGPVATTLAGYLPGKSLLLGEDLPAGVYWQWRKWCTSRDFFNADIGVSLPEPDFRQEGRELKMFTMEDDVVVPPASVGRYAEVFPRERIEYRNLRPSDYGLASLGHIEVFSRRSAAVWPDLLSSN</sequence>
<dbReference type="AlphaFoldDB" id="A0A939EJ52"/>
<evidence type="ECO:0000313" key="3">
    <source>
        <dbReference type="Proteomes" id="UP000664096"/>
    </source>
</evidence>
<evidence type="ECO:0000313" key="2">
    <source>
        <dbReference type="EMBL" id="MBN9673969.1"/>
    </source>
</evidence>
<dbReference type="SUPFAM" id="SSF53474">
    <property type="entry name" value="alpha/beta-Hydrolases"/>
    <property type="match status" value="1"/>
</dbReference>
<name>A0A939EJ52_9HYPH</name>
<comment type="caution">
    <text evidence="2">The sequence shown here is derived from an EMBL/GenBank/DDBJ whole genome shotgun (WGS) entry which is preliminary data.</text>
</comment>
<dbReference type="InterPro" id="IPR000073">
    <property type="entry name" value="AB_hydrolase_1"/>
</dbReference>
<dbReference type="PIRSF" id="PIRSF037442">
    <property type="entry name" value="UCP037442_abhydr"/>
    <property type="match status" value="1"/>
</dbReference>
<dbReference type="Pfam" id="PF00561">
    <property type="entry name" value="Abhydrolase_1"/>
    <property type="match status" value="1"/>
</dbReference>
<evidence type="ECO:0000259" key="1">
    <source>
        <dbReference type="Pfam" id="PF00561"/>
    </source>
</evidence>
<protein>
    <submittedName>
        <fullName evidence="2">Alpha/beta fold hydrolase</fullName>
    </submittedName>
</protein>